<evidence type="ECO:0000313" key="2">
    <source>
        <dbReference type="EMBL" id="SNT13166.1"/>
    </source>
</evidence>
<dbReference type="EMBL" id="FZOJ01000003">
    <property type="protein sequence ID" value="SNS07892.1"/>
    <property type="molecule type" value="Genomic_DNA"/>
</dbReference>
<sequence length="27" mass="2852">MVSEEKLDTALAILREAGFVAGESPDC</sequence>
<dbReference type="EMBL" id="FZOJ01000043">
    <property type="protein sequence ID" value="SNT13166.1"/>
    <property type="molecule type" value="Genomic_DNA"/>
</dbReference>
<proteinExistence type="predicted"/>
<dbReference type="AlphaFoldDB" id="A0A239K444"/>
<organism evidence="2 3">
    <name type="scientific">Anaerovirgula multivorans</name>
    <dbReference type="NCBI Taxonomy" id="312168"/>
    <lineage>
        <taxon>Bacteria</taxon>
        <taxon>Bacillati</taxon>
        <taxon>Bacillota</taxon>
        <taxon>Clostridia</taxon>
        <taxon>Peptostreptococcales</taxon>
        <taxon>Natronincolaceae</taxon>
        <taxon>Anaerovirgula</taxon>
    </lineage>
</organism>
<protein>
    <submittedName>
        <fullName evidence="2">Uncharacterized protein</fullName>
    </submittedName>
</protein>
<reference evidence="2 3" key="1">
    <citation type="submission" date="2017-06" db="EMBL/GenBank/DDBJ databases">
        <authorList>
            <person name="Kim H.J."/>
            <person name="Triplett B.A."/>
        </authorList>
    </citation>
    <scope>NUCLEOTIDE SEQUENCE [LARGE SCALE GENOMIC DNA]</scope>
    <source>
        <strain evidence="2 3">SCA</strain>
    </source>
</reference>
<reference evidence="3" key="2">
    <citation type="submission" date="2017-06" db="EMBL/GenBank/DDBJ databases">
        <authorList>
            <person name="Varghese N."/>
            <person name="Submissions S."/>
        </authorList>
    </citation>
    <scope>NUCLEOTIDE SEQUENCE [LARGE SCALE GENOMIC DNA]</scope>
    <source>
        <strain evidence="3">SCA</strain>
    </source>
</reference>
<keyword evidence="3" id="KW-1185">Reference proteome</keyword>
<gene>
    <name evidence="1" type="ORF">SAMN05446037_1003315</name>
    <name evidence="2" type="ORF">SAMN05446037_10431</name>
</gene>
<name>A0A239K444_9FIRM</name>
<evidence type="ECO:0000313" key="3">
    <source>
        <dbReference type="Proteomes" id="UP000198304"/>
    </source>
</evidence>
<dbReference type="Proteomes" id="UP000198304">
    <property type="component" value="Unassembled WGS sequence"/>
</dbReference>
<accession>A0A239K444</accession>
<evidence type="ECO:0000313" key="1">
    <source>
        <dbReference type="EMBL" id="SNS07892.1"/>
    </source>
</evidence>